<proteinExistence type="predicted"/>
<organism evidence="1 2">
    <name type="scientific">Eubacterium segne</name>
    <dbReference type="NCBI Taxonomy" id="2763045"/>
    <lineage>
        <taxon>Bacteria</taxon>
        <taxon>Bacillati</taxon>
        <taxon>Bacillota</taxon>
        <taxon>Clostridia</taxon>
        <taxon>Eubacteriales</taxon>
        <taxon>Eubacteriaceae</taxon>
        <taxon>Eubacterium</taxon>
    </lineage>
</organism>
<dbReference type="Proteomes" id="UP000597877">
    <property type="component" value="Unassembled WGS sequence"/>
</dbReference>
<accession>A0ABR7EYY0</accession>
<comment type="caution">
    <text evidence="1">The sequence shown here is derived from an EMBL/GenBank/DDBJ whole genome shotgun (WGS) entry which is preliminary data.</text>
</comment>
<dbReference type="RefSeq" id="WP_186839793.1">
    <property type="nucleotide sequence ID" value="NZ_JACOOZ010000001.1"/>
</dbReference>
<reference evidence="1 2" key="1">
    <citation type="submission" date="2020-08" db="EMBL/GenBank/DDBJ databases">
        <title>Genome public.</title>
        <authorList>
            <person name="Liu C."/>
            <person name="Sun Q."/>
        </authorList>
    </citation>
    <scope>NUCLEOTIDE SEQUENCE [LARGE SCALE GENOMIC DNA]</scope>
    <source>
        <strain evidence="1 2">BX4</strain>
    </source>
</reference>
<sequence>MLAEGNISFFWGEGKKSAIKENILWFKKPSKYDKITGGFNLQNKRG</sequence>
<protein>
    <submittedName>
        <fullName evidence="1">Uncharacterized protein</fullName>
    </submittedName>
</protein>
<keyword evidence="2" id="KW-1185">Reference proteome</keyword>
<evidence type="ECO:0000313" key="1">
    <source>
        <dbReference type="EMBL" id="MBC5666549.1"/>
    </source>
</evidence>
<gene>
    <name evidence="1" type="ORF">H8S00_00840</name>
</gene>
<name>A0ABR7EYY0_9FIRM</name>
<evidence type="ECO:0000313" key="2">
    <source>
        <dbReference type="Proteomes" id="UP000597877"/>
    </source>
</evidence>
<dbReference type="EMBL" id="JACOOZ010000001">
    <property type="protein sequence ID" value="MBC5666549.1"/>
    <property type="molecule type" value="Genomic_DNA"/>
</dbReference>